<protein>
    <submittedName>
        <fullName evidence="2">Uncharacterized protein</fullName>
    </submittedName>
</protein>
<reference evidence="2" key="1">
    <citation type="submission" date="2022-07" db="EMBL/GenBank/DDBJ databases">
        <authorList>
            <person name="Macas J."/>
            <person name="Novak P."/>
            <person name="Neumann P."/>
        </authorList>
    </citation>
    <scope>NUCLEOTIDE SEQUENCE</scope>
</reference>
<feature type="region of interest" description="Disordered" evidence="1">
    <location>
        <begin position="1"/>
        <end position="22"/>
    </location>
</feature>
<accession>A0AAV0CUE4</accession>
<dbReference type="EMBL" id="CAMAPF010000048">
    <property type="protein sequence ID" value="CAH9084858.1"/>
    <property type="molecule type" value="Genomic_DNA"/>
</dbReference>
<comment type="caution">
    <text evidence="2">The sequence shown here is derived from an EMBL/GenBank/DDBJ whole genome shotgun (WGS) entry which is preliminary data.</text>
</comment>
<organism evidence="2 3">
    <name type="scientific">Cuscuta epithymum</name>
    <dbReference type="NCBI Taxonomy" id="186058"/>
    <lineage>
        <taxon>Eukaryota</taxon>
        <taxon>Viridiplantae</taxon>
        <taxon>Streptophyta</taxon>
        <taxon>Embryophyta</taxon>
        <taxon>Tracheophyta</taxon>
        <taxon>Spermatophyta</taxon>
        <taxon>Magnoliopsida</taxon>
        <taxon>eudicotyledons</taxon>
        <taxon>Gunneridae</taxon>
        <taxon>Pentapetalae</taxon>
        <taxon>asterids</taxon>
        <taxon>lamiids</taxon>
        <taxon>Solanales</taxon>
        <taxon>Convolvulaceae</taxon>
        <taxon>Cuscuteae</taxon>
        <taxon>Cuscuta</taxon>
        <taxon>Cuscuta subgen. Cuscuta</taxon>
    </lineage>
</organism>
<name>A0AAV0CUE4_9ASTE</name>
<proteinExistence type="predicted"/>
<sequence length="121" mass="12952">MAAPSSGCGSSQRRSPAPDGGWRLQAAVACGSSQRWSPAPDGGWQLQAAVAAAPSGGGRWMDRLMHLLIAEYTFSSSLVVNRAQGVGDSPFVRSWRESLLPKPTKTTPYECRGNFVPFDKL</sequence>
<keyword evidence="3" id="KW-1185">Reference proteome</keyword>
<dbReference type="Proteomes" id="UP001152523">
    <property type="component" value="Unassembled WGS sequence"/>
</dbReference>
<dbReference type="AlphaFoldDB" id="A0AAV0CUE4"/>
<evidence type="ECO:0000313" key="2">
    <source>
        <dbReference type="EMBL" id="CAH9084858.1"/>
    </source>
</evidence>
<evidence type="ECO:0000256" key="1">
    <source>
        <dbReference type="SAM" id="MobiDB-lite"/>
    </source>
</evidence>
<evidence type="ECO:0000313" key="3">
    <source>
        <dbReference type="Proteomes" id="UP001152523"/>
    </source>
</evidence>
<gene>
    <name evidence="2" type="ORF">CEPIT_LOCUS9089</name>
</gene>